<evidence type="ECO:0000313" key="1">
    <source>
        <dbReference type="EMBL" id="EEZ97558.1"/>
    </source>
</evidence>
<dbReference type="HOGENOM" id="CLU_2200270_0_0_1"/>
<gene>
    <name evidence="1" type="primary">GLEAN_11409</name>
    <name evidence="1" type="ORF">TcasGA2_TC011409</name>
</gene>
<accession>D6X4H3</accession>
<keyword evidence="2" id="KW-1185">Reference proteome</keyword>
<reference evidence="1 2" key="2">
    <citation type="journal article" date="2010" name="Nucleic Acids Res.">
        <title>BeetleBase in 2010: revisions to provide comprehensive genomic information for Tribolium castaneum.</title>
        <authorList>
            <person name="Kim H.S."/>
            <person name="Murphy T."/>
            <person name="Xia J."/>
            <person name="Caragea D."/>
            <person name="Park Y."/>
            <person name="Beeman R.W."/>
            <person name="Lorenzen M.D."/>
            <person name="Butcher S."/>
            <person name="Manak J.R."/>
            <person name="Brown S.J."/>
        </authorList>
    </citation>
    <scope>GENOME REANNOTATION</scope>
    <source>
        <strain evidence="1 2">Georgia GA2</strain>
    </source>
</reference>
<sequence>MFSRCDTLIGFHKPCDTDLTNVSITQCCQLNSSRAHSVATSKCQKTPKVPYIALLALRWNSLKALTSLGGLLRKLVTQTLFERSRDDVSSVLSPLNLCTSLISKHSMS</sequence>
<dbReference type="Proteomes" id="UP000007266">
    <property type="component" value="Linkage group 10"/>
</dbReference>
<name>D6X4H3_TRICA</name>
<reference evidence="1 2" key="1">
    <citation type="journal article" date="2008" name="Nature">
        <title>The genome of the model beetle and pest Tribolium castaneum.</title>
        <authorList>
            <consortium name="Tribolium Genome Sequencing Consortium"/>
            <person name="Richards S."/>
            <person name="Gibbs R.A."/>
            <person name="Weinstock G.M."/>
            <person name="Brown S.J."/>
            <person name="Denell R."/>
            <person name="Beeman R.W."/>
            <person name="Gibbs R."/>
            <person name="Beeman R.W."/>
            <person name="Brown S.J."/>
            <person name="Bucher G."/>
            <person name="Friedrich M."/>
            <person name="Grimmelikhuijzen C.J."/>
            <person name="Klingler M."/>
            <person name="Lorenzen M."/>
            <person name="Richards S."/>
            <person name="Roth S."/>
            <person name="Schroder R."/>
            <person name="Tautz D."/>
            <person name="Zdobnov E.M."/>
            <person name="Muzny D."/>
            <person name="Gibbs R.A."/>
            <person name="Weinstock G.M."/>
            <person name="Attaway T."/>
            <person name="Bell S."/>
            <person name="Buhay C.J."/>
            <person name="Chandrabose M.N."/>
            <person name="Chavez D."/>
            <person name="Clerk-Blankenburg K.P."/>
            <person name="Cree A."/>
            <person name="Dao M."/>
            <person name="Davis C."/>
            <person name="Chacko J."/>
            <person name="Dinh H."/>
            <person name="Dugan-Rocha S."/>
            <person name="Fowler G."/>
            <person name="Garner T.T."/>
            <person name="Garnes J."/>
            <person name="Gnirke A."/>
            <person name="Hawes A."/>
            <person name="Hernandez J."/>
            <person name="Hines S."/>
            <person name="Holder M."/>
            <person name="Hume J."/>
            <person name="Jhangiani S.N."/>
            <person name="Joshi V."/>
            <person name="Khan Z.M."/>
            <person name="Jackson L."/>
            <person name="Kovar C."/>
            <person name="Kowis A."/>
            <person name="Lee S."/>
            <person name="Lewis L.R."/>
            <person name="Margolis J."/>
            <person name="Morgan M."/>
            <person name="Nazareth L.V."/>
            <person name="Nguyen N."/>
            <person name="Okwuonu G."/>
            <person name="Parker D."/>
            <person name="Richards S."/>
            <person name="Ruiz S.J."/>
            <person name="Santibanez J."/>
            <person name="Savard J."/>
            <person name="Scherer S.E."/>
            <person name="Schneider B."/>
            <person name="Sodergren E."/>
            <person name="Tautz D."/>
            <person name="Vattahil S."/>
            <person name="Villasana D."/>
            <person name="White C.S."/>
            <person name="Wright R."/>
            <person name="Park Y."/>
            <person name="Beeman R.W."/>
            <person name="Lord J."/>
            <person name="Oppert B."/>
            <person name="Lorenzen M."/>
            <person name="Brown S."/>
            <person name="Wang L."/>
            <person name="Savard J."/>
            <person name="Tautz D."/>
            <person name="Richards S."/>
            <person name="Weinstock G."/>
            <person name="Gibbs R.A."/>
            <person name="Liu Y."/>
            <person name="Worley K."/>
            <person name="Weinstock G."/>
            <person name="Elsik C.G."/>
            <person name="Reese J.T."/>
            <person name="Elhaik E."/>
            <person name="Landan G."/>
            <person name="Graur D."/>
            <person name="Arensburger P."/>
            <person name="Atkinson P."/>
            <person name="Beeman R.W."/>
            <person name="Beidler J."/>
            <person name="Brown S.J."/>
            <person name="Demuth J.P."/>
            <person name="Drury D.W."/>
            <person name="Du Y.Z."/>
            <person name="Fujiwara H."/>
            <person name="Lorenzen M."/>
            <person name="Maselli V."/>
            <person name="Osanai M."/>
            <person name="Park Y."/>
            <person name="Robertson H.M."/>
            <person name="Tu Z."/>
            <person name="Wang J.J."/>
            <person name="Wang S."/>
            <person name="Richards S."/>
            <person name="Song H."/>
            <person name="Zhang L."/>
            <person name="Sodergren E."/>
            <person name="Werner D."/>
            <person name="Stanke M."/>
            <person name="Morgenstern B."/>
            <person name="Solovyev V."/>
            <person name="Kosarev P."/>
            <person name="Brown G."/>
            <person name="Chen H.C."/>
            <person name="Ermolaeva O."/>
            <person name="Hlavina W."/>
            <person name="Kapustin Y."/>
            <person name="Kiryutin B."/>
            <person name="Kitts P."/>
            <person name="Maglott D."/>
            <person name="Pruitt K."/>
            <person name="Sapojnikov V."/>
            <person name="Souvorov A."/>
            <person name="Mackey A.J."/>
            <person name="Waterhouse R.M."/>
            <person name="Wyder S."/>
            <person name="Zdobnov E.M."/>
            <person name="Zdobnov E.M."/>
            <person name="Wyder S."/>
            <person name="Kriventseva E.V."/>
            <person name="Kadowaki T."/>
            <person name="Bork P."/>
            <person name="Aranda M."/>
            <person name="Bao R."/>
            <person name="Beermann A."/>
            <person name="Berns N."/>
            <person name="Bolognesi R."/>
            <person name="Bonneton F."/>
            <person name="Bopp D."/>
            <person name="Brown S.J."/>
            <person name="Bucher G."/>
            <person name="Butts T."/>
            <person name="Chaumot A."/>
            <person name="Denell R.E."/>
            <person name="Ferrier D.E."/>
            <person name="Friedrich M."/>
            <person name="Gordon C.M."/>
            <person name="Jindra M."/>
            <person name="Klingler M."/>
            <person name="Lan Q."/>
            <person name="Lattorff H.M."/>
            <person name="Laudet V."/>
            <person name="von Levetsow C."/>
            <person name="Liu Z."/>
            <person name="Lutz R."/>
            <person name="Lynch J.A."/>
            <person name="da Fonseca R.N."/>
            <person name="Posnien N."/>
            <person name="Reuter R."/>
            <person name="Roth S."/>
            <person name="Savard J."/>
            <person name="Schinko J.B."/>
            <person name="Schmitt C."/>
            <person name="Schoppmeier M."/>
            <person name="Schroder R."/>
            <person name="Shippy T.D."/>
            <person name="Simonnet F."/>
            <person name="Marques-Souza H."/>
            <person name="Tautz D."/>
            <person name="Tomoyasu Y."/>
            <person name="Trauner J."/>
            <person name="Van der Zee M."/>
            <person name="Vervoort M."/>
            <person name="Wittkopp N."/>
            <person name="Wimmer E.A."/>
            <person name="Yang X."/>
            <person name="Jones A.K."/>
            <person name="Sattelle D.B."/>
            <person name="Ebert P.R."/>
            <person name="Nelson D."/>
            <person name="Scott J.G."/>
            <person name="Beeman R.W."/>
            <person name="Muthukrishnan S."/>
            <person name="Kramer K.J."/>
            <person name="Arakane Y."/>
            <person name="Beeman R.W."/>
            <person name="Zhu Q."/>
            <person name="Hogenkamp D."/>
            <person name="Dixit R."/>
            <person name="Oppert B."/>
            <person name="Jiang H."/>
            <person name="Zou Z."/>
            <person name="Marshall J."/>
            <person name="Elpidina E."/>
            <person name="Vinokurov K."/>
            <person name="Oppert C."/>
            <person name="Zou Z."/>
            <person name="Evans J."/>
            <person name="Lu Z."/>
            <person name="Zhao P."/>
            <person name="Sumathipala N."/>
            <person name="Altincicek B."/>
            <person name="Vilcinskas A."/>
            <person name="Williams M."/>
            <person name="Hultmark D."/>
            <person name="Hetru C."/>
            <person name="Jiang H."/>
            <person name="Grimmelikhuijzen C.J."/>
            <person name="Hauser F."/>
            <person name="Cazzamali G."/>
            <person name="Williamson M."/>
            <person name="Park Y."/>
            <person name="Li B."/>
            <person name="Tanaka Y."/>
            <person name="Predel R."/>
            <person name="Neupert S."/>
            <person name="Schachtner J."/>
            <person name="Verleyen P."/>
            <person name="Raible F."/>
            <person name="Bork P."/>
            <person name="Friedrich M."/>
            <person name="Walden K.K."/>
            <person name="Robertson H.M."/>
            <person name="Angeli S."/>
            <person name="Foret S."/>
            <person name="Bucher G."/>
            <person name="Schuetz S."/>
            <person name="Maleszka R."/>
            <person name="Wimmer E.A."/>
            <person name="Beeman R.W."/>
            <person name="Lorenzen M."/>
            <person name="Tomoyasu Y."/>
            <person name="Miller S.C."/>
            <person name="Grossmann D."/>
            <person name="Bucher G."/>
        </authorList>
    </citation>
    <scope>NUCLEOTIDE SEQUENCE [LARGE SCALE GENOMIC DNA]</scope>
    <source>
        <strain evidence="1 2">Georgia GA2</strain>
    </source>
</reference>
<evidence type="ECO:0000313" key="2">
    <source>
        <dbReference type="Proteomes" id="UP000007266"/>
    </source>
</evidence>
<proteinExistence type="predicted"/>
<dbReference type="AlphaFoldDB" id="D6X4H3"/>
<protein>
    <submittedName>
        <fullName evidence="1">Uncharacterized protein</fullName>
    </submittedName>
</protein>
<organism evidence="1 2">
    <name type="scientific">Tribolium castaneum</name>
    <name type="common">Red flour beetle</name>
    <dbReference type="NCBI Taxonomy" id="7070"/>
    <lineage>
        <taxon>Eukaryota</taxon>
        <taxon>Metazoa</taxon>
        <taxon>Ecdysozoa</taxon>
        <taxon>Arthropoda</taxon>
        <taxon>Hexapoda</taxon>
        <taxon>Insecta</taxon>
        <taxon>Pterygota</taxon>
        <taxon>Neoptera</taxon>
        <taxon>Endopterygota</taxon>
        <taxon>Coleoptera</taxon>
        <taxon>Polyphaga</taxon>
        <taxon>Cucujiformia</taxon>
        <taxon>Tenebrionidae</taxon>
        <taxon>Tenebrionidae incertae sedis</taxon>
        <taxon>Tribolium</taxon>
    </lineage>
</organism>
<dbReference type="EMBL" id="KQ971380">
    <property type="protein sequence ID" value="EEZ97558.1"/>
    <property type="molecule type" value="Genomic_DNA"/>
</dbReference>